<dbReference type="OrthoDB" id="9807240at2"/>
<dbReference type="RefSeq" id="WP_109645444.1">
    <property type="nucleotide sequence ID" value="NZ_QGGB01000003.1"/>
</dbReference>
<dbReference type="InterPro" id="IPR037123">
    <property type="entry name" value="PRibGlycinamide_synth_C_sf"/>
</dbReference>
<dbReference type="Gene3D" id="3.30.470.20">
    <property type="entry name" value="ATP-grasp fold, B domain"/>
    <property type="match status" value="1"/>
</dbReference>
<dbReference type="FunFam" id="3.40.50.20:FF:000006">
    <property type="entry name" value="Phosphoribosylamine--glycine ligase, chloroplastic"/>
    <property type="match status" value="1"/>
</dbReference>
<dbReference type="UniPathway" id="UPA00074">
    <property type="reaction ID" value="UER00125"/>
</dbReference>
<keyword evidence="18" id="KW-1185">Reference proteome</keyword>
<dbReference type="PANTHER" id="PTHR43472:SF1">
    <property type="entry name" value="PHOSPHORIBOSYLAMINE--GLYCINE LIGASE, CHLOROPLASTIC"/>
    <property type="match status" value="1"/>
</dbReference>
<dbReference type="EMBL" id="QGGB01000003">
    <property type="protein sequence ID" value="PWN07587.1"/>
    <property type="molecule type" value="Genomic_DNA"/>
</dbReference>
<evidence type="ECO:0000259" key="16">
    <source>
        <dbReference type="PROSITE" id="PS50975"/>
    </source>
</evidence>
<dbReference type="InterPro" id="IPR016185">
    <property type="entry name" value="PreATP-grasp_dom_sf"/>
</dbReference>
<evidence type="ECO:0000256" key="12">
    <source>
        <dbReference type="ARBA" id="ARBA00042242"/>
    </source>
</evidence>
<sequence length="431" mass="47037">MDTAYNVLLIGSGGREHAIAWKLNRSSNLGKLFIAPGNPGTDKLGLNVNLDTANFEEIASFCKEQNIDLVVVGPEVPLVDGITDYLEKENIKVFGPHKRAARLEGSKEFAKEFMVKYHIPTADYAVFSSQDFDDALTFVQSKDSYPIVLKADGLAAGKGVFICDSEEEVVDRLDKLKNRNALGGAADKLVIEEFMEGEEASVFIISDGHTSHILHNAQDHKRIGEGDTGLNTGGMGAYSPAPIMTEELLEQVKSEIVEPTITGMQLEEAAYHGILYVGLMITAQGPKVVEYNCRFGDPECQVILPSLENDFLELLVATTEQRLDEMKITIDNNYRCCVVLASDGYPGSYEKGKSIRGLESVDDNALIFQAGTALNGENLVTSGGRVLNVVGSGKTLKEAIEHTYKNVDTIHFDGCYFRRDIGAKGLQRIGS</sequence>
<evidence type="ECO:0000256" key="10">
    <source>
        <dbReference type="ARBA" id="ARBA00023211"/>
    </source>
</evidence>
<dbReference type="GO" id="GO:0004637">
    <property type="term" value="F:phosphoribosylamine-glycine ligase activity"/>
    <property type="evidence" value="ECO:0007669"/>
    <property type="project" value="UniProtKB-UniRule"/>
</dbReference>
<keyword evidence="6" id="KW-0479">Metal-binding</keyword>
<dbReference type="InterPro" id="IPR020559">
    <property type="entry name" value="PRibGlycinamide_synth_CS"/>
</dbReference>
<dbReference type="GO" id="GO:0005524">
    <property type="term" value="F:ATP binding"/>
    <property type="evidence" value="ECO:0007669"/>
    <property type="project" value="UniProtKB-UniRule"/>
</dbReference>
<evidence type="ECO:0000256" key="3">
    <source>
        <dbReference type="ARBA" id="ARBA00005174"/>
    </source>
</evidence>
<evidence type="ECO:0000313" key="17">
    <source>
        <dbReference type="EMBL" id="PWN07587.1"/>
    </source>
</evidence>
<keyword evidence="10" id="KW-0464">Manganese</keyword>
<dbReference type="GO" id="GO:0006189">
    <property type="term" value="P:'de novo' IMP biosynthetic process"/>
    <property type="evidence" value="ECO:0007669"/>
    <property type="project" value="UniProtKB-UniRule"/>
</dbReference>
<dbReference type="Pfam" id="PF01071">
    <property type="entry name" value="GARS_A"/>
    <property type="match status" value="1"/>
</dbReference>
<protein>
    <recommendedName>
        <fullName evidence="4 14">Phosphoribosylamine--glycine ligase</fullName>
        <ecNumber evidence="4 14">6.3.4.13</ecNumber>
    </recommendedName>
    <alternativeName>
        <fullName evidence="14">GARS</fullName>
    </alternativeName>
    <alternativeName>
        <fullName evidence="12 14">Glycinamide ribonucleotide synthetase</fullName>
    </alternativeName>
    <alternativeName>
        <fullName evidence="13 14">Phosphoribosylglycinamide synthetase</fullName>
    </alternativeName>
</protein>
<comment type="cofactor">
    <cofactor evidence="1">
        <name>Mn(2+)</name>
        <dbReference type="ChEBI" id="CHEBI:29035"/>
    </cofactor>
</comment>
<dbReference type="InterPro" id="IPR020561">
    <property type="entry name" value="PRibGlycinamid_synth_ATP-grasp"/>
</dbReference>
<comment type="pathway">
    <text evidence="3 14">Purine metabolism; IMP biosynthesis via de novo pathway; N(1)-(5-phospho-D-ribosyl)glycinamide from 5-phospho-alpha-D-ribose 1-diphosphate: step 2/2.</text>
</comment>
<dbReference type="HAMAP" id="MF_00138">
    <property type="entry name" value="GARS"/>
    <property type="match status" value="1"/>
</dbReference>
<gene>
    <name evidence="14" type="primary">purD</name>
    <name evidence="17" type="ORF">DDZ15_04845</name>
</gene>
<comment type="catalytic activity">
    <reaction evidence="14">
        <text>5-phospho-beta-D-ribosylamine + glycine + ATP = N(1)-(5-phospho-beta-D-ribosyl)glycinamide + ADP + phosphate + H(+)</text>
        <dbReference type="Rhea" id="RHEA:17453"/>
        <dbReference type="ChEBI" id="CHEBI:15378"/>
        <dbReference type="ChEBI" id="CHEBI:30616"/>
        <dbReference type="ChEBI" id="CHEBI:43474"/>
        <dbReference type="ChEBI" id="CHEBI:57305"/>
        <dbReference type="ChEBI" id="CHEBI:58681"/>
        <dbReference type="ChEBI" id="CHEBI:143788"/>
        <dbReference type="ChEBI" id="CHEBI:456216"/>
        <dbReference type="EC" id="6.3.4.13"/>
    </reaction>
</comment>
<dbReference type="Pfam" id="PF02843">
    <property type="entry name" value="GARS_C"/>
    <property type="match status" value="1"/>
</dbReference>
<dbReference type="PANTHER" id="PTHR43472">
    <property type="entry name" value="PHOSPHORIBOSYLAMINE--GLYCINE LIGASE"/>
    <property type="match status" value="1"/>
</dbReference>
<evidence type="ECO:0000256" key="14">
    <source>
        <dbReference type="HAMAP-Rule" id="MF_00138"/>
    </source>
</evidence>
<evidence type="ECO:0000256" key="6">
    <source>
        <dbReference type="ARBA" id="ARBA00022723"/>
    </source>
</evidence>
<evidence type="ECO:0000256" key="5">
    <source>
        <dbReference type="ARBA" id="ARBA00022598"/>
    </source>
</evidence>
<evidence type="ECO:0000256" key="4">
    <source>
        <dbReference type="ARBA" id="ARBA00013255"/>
    </source>
</evidence>
<evidence type="ECO:0000256" key="7">
    <source>
        <dbReference type="ARBA" id="ARBA00022741"/>
    </source>
</evidence>
<keyword evidence="8 14" id="KW-0658">Purine biosynthesis</keyword>
<dbReference type="Gene3D" id="3.30.1490.20">
    <property type="entry name" value="ATP-grasp fold, A domain"/>
    <property type="match status" value="1"/>
</dbReference>
<dbReference type="EC" id="6.3.4.13" evidence="4 14"/>
<evidence type="ECO:0000256" key="11">
    <source>
        <dbReference type="ARBA" id="ARBA00038345"/>
    </source>
</evidence>
<dbReference type="GO" id="GO:0046872">
    <property type="term" value="F:metal ion binding"/>
    <property type="evidence" value="ECO:0007669"/>
    <property type="project" value="UniProtKB-KW"/>
</dbReference>
<comment type="similarity">
    <text evidence="11 14">Belongs to the GARS family.</text>
</comment>
<dbReference type="InterPro" id="IPR020560">
    <property type="entry name" value="PRibGlycinamide_synth_C-dom"/>
</dbReference>
<dbReference type="InterPro" id="IPR011761">
    <property type="entry name" value="ATP-grasp"/>
</dbReference>
<evidence type="ECO:0000256" key="2">
    <source>
        <dbReference type="ARBA" id="ARBA00001946"/>
    </source>
</evidence>
<name>A0A316TSN0_9BACT</name>
<keyword evidence="7 15" id="KW-0547">Nucleotide-binding</keyword>
<dbReference type="SMART" id="SM01210">
    <property type="entry name" value="GARS_C"/>
    <property type="match status" value="1"/>
</dbReference>
<dbReference type="SUPFAM" id="SSF56059">
    <property type="entry name" value="Glutathione synthetase ATP-binding domain-like"/>
    <property type="match status" value="1"/>
</dbReference>
<dbReference type="GO" id="GO:0009113">
    <property type="term" value="P:purine nucleobase biosynthetic process"/>
    <property type="evidence" value="ECO:0007669"/>
    <property type="project" value="InterPro"/>
</dbReference>
<comment type="caution">
    <text evidence="17">The sequence shown here is derived from an EMBL/GenBank/DDBJ whole genome shotgun (WGS) entry which is preliminary data.</text>
</comment>
<dbReference type="AlphaFoldDB" id="A0A316TSN0"/>
<dbReference type="Gene3D" id="3.40.50.20">
    <property type="match status" value="1"/>
</dbReference>
<evidence type="ECO:0000256" key="8">
    <source>
        <dbReference type="ARBA" id="ARBA00022755"/>
    </source>
</evidence>
<dbReference type="SUPFAM" id="SSF52440">
    <property type="entry name" value="PreATP-grasp domain"/>
    <property type="match status" value="1"/>
</dbReference>
<dbReference type="PROSITE" id="PS50975">
    <property type="entry name" value="ATP_GRASP"/>
    <property type="match status" value="1"/>
</dbReference>
<feature type="domain" description="ATP-grasp" evidence="16">
    <location>
        <begin position="111"/>
        <end position="320"/>
    </location>
</feature>
<dbReference type="FunFam" id="3.30.470.20:FF:000018">
    <property type="entry name" value="Trifunctional purine biosynthetic protein adenosine-3"/>
    <property type="match status" value="1"/>
</dbReference>
<evidence type="ECO:0000256" key="15">
    <source>
        <dbReference type="PROSITE-ProRule" id="PRU00409"/>
    </source>
</evidence>
<evidence type="ECO:0000256" key="1">
    <source>
        <dbReference type="ARBA" id="ARBA00001936"/>
    </source>
</evidence>
<keyword evidence="9 15" id="KW-0067">ATP-binding</keyword>
<dbReference type="InterPro" id="IPR020562">
    <property type="entry name" value="PRibGlycinamide_synth_N"/>
</dbReference>
<dbReference type="SMART" id="SM01209">
    <property type="entry name" value="GARS_A"/>
    <property type="match status" value="1"/>
</dbReference>
<evidence type="ECO:0000313" key="18">
    <source>
        <dbReference type="Proteomes" id="UP000245533"/>
    </source>
</evidence>
<proteinExistence type="inferred from homology"/>
<dbReference type="InterPro" id="IPR013815">
    <property type="entry name" value="ATP_grasp_subdomain_1"/>
</dbReference>
<keyword evidence="5 14" id="KW-0436">Ligase</keyword>
<dbReference type="Pfam" id="PF02844">
    <property type="entry name" value="GARS_N"/>
    <property type="match status" value="1"/>
</dbReference>
<dbReference type="Proteomes" id="UP000245533">
    <property type="component" value="Unassembled WGS sequence"/>
</dbReference>
<dbReference type="InterPro" id="IPR000115">
    <property type="entry name" value="PRibGlycinamide_synth"/>
</dbReference>
<accession>A0A316TSN0</accession>
<evidence type="ECO:0000256" key="9">
    <source>
        <dbReference type="ARBA" id="ARBA00022840"/>
    </source>
</evidence>
<organism evidence="17 18">
    <name type="scientific">Rhodohalobacter mucosus</name>
    <dbReference type="NCBI Taxonomy" id="2079485"/>
    <lineage>
        <taxon>Bacteria</taxon>
        <taxon>Pseudomonadati</taxon>
        <taxon>Balneolota</taxon>
        <taxon>Balneolia</taxon>
        <taxon>Balneolales</taxon>
        <taxon>Balneolaceae</taxon>
        <taxon>Rhodohalobacter</taxon>
    </lineage>
</organism>
<dbReference type="PROSITE" id="PS00184">
    <property type="entry name" value="GARS"/>
    <property type="match status" value="1"/>
</dbReference>
<comment type="cofactor">
    <cofactor evidence="2">
        <name>Mg(2+)</name>
        <dbReference type="ChEBI" id="CHEBI:18420"/>
    </cofactor>
</comment>
<dbReference type="InterPro" id="IPR011054">
    <property type="entry name" value="Rudment_hybrid_motif"/>
</dbReference>
<dbReference type="FunFam" id="3.90.600.10:FF:000001">
    <property type="entry name" value="Trifunctional purine biosynthetic protein adenosine-3"/>
    <property type="match status" value="1"/>
</dbReference>
<dbReference type="Gene3D" id="3.90.600.10">
    <property type="entry name" value="Phosphoribosylglycinamide synthetase, C-terminal domain"/>
    <property type="match status" value="1"/>
</dbReference>
<dbReference type="NCBIfam" id="TIGR00877">
    <property type="entry name" value="purD"/>
    <property type="match status" value="1"/>
</dbReference>
<dbReference type="SUPFAM" id="SSF51246">
    <property type="entry name" value="Rudiment single hybrid motif"/>
    <property type="match status" value="1"/>
</dbReference>
<evidence type="ECO:0000256" key="13">
    <source>
        <dbReference type="ARBA" id="ARBA00042864"/>
    </source>
</evidence>
<reference evidence="17 18" key="1">
    <citation type="submission" date="2018-05" db="EMBL/GenBank/DDBJ databases">
        <title>Rhodohalobacter halophilus gen. nov., sp. nov., a moderately halophilic member of the family Balneolaceae.</title>
        <authorList>
            <person name="Liu Z.-W."/>
        </authorList>
    </citation>
    <scope>NUCLEOTIDE SEQUENCE [LARGE SCALE GENOMIC DNA]</scope>
    <source>
        <strain evidence="17 18">8A47</strain>
    </source>
</reference>